<dbReference type="Proteomes" id="UP000054018">
    <property type="component" value="Unassembled WGS sequence"/>
</dbReference>
<reference evidence="2 3" key="1">
    <citation type="submission" date="2014-04" db="EMBL/GenBank/DDBJ databases">
        <authorList>
            <consortium name="DOE Joint Genome Institute"/>
            <person name="Kuo A."/>
            <person name="Kohler A."/>
            <person name="Costa M.D."/>
            <person name="Nagy L.G."/>
            <person name="Floudas D."/>
            <person name="Copeland A."/>
            <person name="Barry K.W."/>
            <person name="Cichocki N."/>
            <person name="Veneault-Fourrey C."/>
            <person name="LaButti K."/>
            <person name="Lindquist E.A."/>
            <person name="Lipzen A."/>
            <person name="Lundell T."/>
            <person name="Morin E."/>
            <person name="Murat C."/>
            <person name="Sun H."/>
            <person name="Tunlid A."/>
            <person name="Henrissat B."/>
            <person name="Grigoriev I.V."/>
            <person name="Hibbett D.S."/>
            <person name="Martin F."/>
            <person name="Nordberg H.P."/>
            <person name="Cantor M.N."/>
            <person name="Hua S.X."/>
        </authorList>
    </citation>
    <scope>NUCLEOTIDE SEQUENCE [LARGE SCALE GENOMIC DNA]</scope>
    <source>
        <strain evidence="2 3">441</strain>
    </source>
</reference>
<keyword evidence="1" id="KW-0812">Transmembrane</keyword>
<reference evidence="3" key="2">
    <citation type="submission" date="2015-01" db="EMBL/GenBank/DDBJ databases">
        <title>Evolutionary Origins and Diversification of the Mycorrhizal Mutualists.</title>
        <authorList>
            <consortium name="DOE Joint Genome Institute"/>
            <consortium name="Mycorrhizal Genomics Consortium"/>
            <person name="Kohler A."/>
            <person name="Kuo A."/>
            <person name="Nagy L.G."/>
            <person name="Floudas D."/>
            <person name="Copeland A."/>
            <person name="Barry K.W."/>
            <person name="Cichocki N."/>
            <person name="Veneault-Fourrey C."/>
            <person name="LaButti K."/>
            <person name="Lindquist E.A."/>
            <person name="Lipzen A."/>
            <person name="Lundell T."/>
            <person name="Morin E."/>
            <person name="Murat C."/>
            <person name="Riley R."/>
            <person name="Ohm R."/>
            <person name="Sun H."/>
            <person name="Tunlid A."/>
            <person name="Henrissat B."/>
            <person name="Grigoriev I.V."/>
            <person name="Hibbett D.S."/>
            <person name="Martin F."/>
        </authorList>
    </citation>
    <scope>NUCLEOTIDE SEQUENCE [LARGE SCALE GENOMIC DNA]</scope>
    <source>
        <strain evidence="3">441</strain>
    </source>
</reference>
<feature type="transmembrane region" description="Helical" evidence="1">
    <location>
        <begin position="12"/>
        <end position="34"/>
    </location>
</feature>
<gene>
    <name evidence="2" type="ORF">PISMIDRAFT_677267</name>
</gene>
<protein>
    <submittedName>
        <fullName evidence="2">Uncharacterized protein</fullName>
    </submittedName>
</protein>
<name>A0A0C9ZSN7_9AGAM</name>
<evidence type="ECO:0000256" key="1">
    <source>
        <dbReference type="SAM" id="Phobius"/>
    </source>
</evidence>
<keyword evidence="1" id="KW-0472">Membrane</keyword>
<evidence type="ECO:0000313" key="2">
    <source>
        <dbReference type="EMBL" id="KIK25272.1"/>
    </source>
</evidence>
<dbReference type="OrthoDB" id="2535105at2759"/>
<organism evidence="2 3">
    <name type="scientific">Pisolithus microcarpus 441</name>
    <dbReference type="NCBI Taxonomy" id="765257"/>
    <lineage>
        <taxon>Eukaryota</taxon>
        <taxon>Fungi</taxon>
        <taxon>Dikarya</taxon>
        <taxon>Basidiomycota</taxon>
        <taxon>Agaricomycotina</taxon>
        <taxon>Agaricomycetes</taxon>
        <taxon>Agaricomycetidae</taxon>
        <taxon>Boletales</taxon>
        <taxon>Sclerodermatineae</taxon>
        <taxon>Pisolithaceae</taxon>
        <taxon>Pisolithus</taxon>
    </lineage>
</organism>
<sequence>MANYMTLHLGPLLISLVLSGILYGCALVQTYIYLKAISERQLENQEPGHALWF</sequence>
<evidence type="ECO:0000313" key="3">
    <source>
        <dbReference type="Proteomes" id="UP000054018"/>
    </source>
</evidence>
<dbReference type="EMBL" id="KN833709">
    <property type="protein sequence ID" value="KIK25272.1"/>
    <property type="molecule type" value="Genomic_DNA"/>
</dbReference>
<keyword evidence="3" id="KW-1185">Reference proteome</keyword>
<keyword evidence="1" id="KW-1133">Transmembrane helix</keyword>
<accession>A0A0C9ZSN7</accession>
<feature type="non-terminal residue" evidence="2">
    <location>
        <position position="53"/>
    </location>
</feature>
<dbReference type="HOGENOM" id="CLU_3074365_0_0_1"/>
<dbReference type="AlphaFoldDB" id="A0A0C9ZSN7"/>
<proteinExistence type="predicted"/>